<comment type="caution">
    <text evidence="10">The sequence shown here is derived from an EMBL/GenBank/DDBJ whole genome shotgun (WGS) entry which is preliminary data.</text>
</comment>
<evidence type="ECO:0000256" key="2">
    <source>
        <dbReference type="ARBA" id="ARBA00004496"/>
    </source>
</evidence>
<dbReference type="GO" id="GO:0002098">
    <property type="term" value="P:tRNA wobble uridine modification"/>
    <property type="evidence" value="ECO:0007669"/>
    <property type="project" value="InterPro"/>
</dbReference>
<evidence type="ECO:0000256" key="3">
    <source>
        <dbReference type="ARBA" id="ARBA00005043"/>
    </source>
</evidence>
<evidence type="ECO:0000256" key="5">
    <source>
        <dbReference type="ARBA" id="ARBA00020264"/>
    </source>
</evidence>
<feature type="region of interest" description="Disordered" evidence="9">
    <location>
        <begin position="262"/>
        <end position="314"/>
    </location>
</feature>
<dbReference type="AlphaFoldDB" id="A0A8T1VNJ9"/>
<evidence type="ECO:0000256" key="6">
    <source>
        <dbReference type="ARBA" id="ARBA00022490"/>
    </source>
</evidence>
<gene>
    <name evidence="10" type="ORF">PHYPSEUDO_005660</name>
</gene>
<dbReference type="Pfam" id="PF10483">
    <property type="entry name" value="Elong_Iki1"/>
    <property type="match status" value="1"/>
</dbReference>
<feature type="compositionally biased region" description="Polar residues" evidence="9">
    <location>
        <begin position="294"/>
        <end position="312"/>
    </location>
</feature>
<feature type="compositionally biased region" description="Low complexity" evidence="9">
    <location>
        <begin position="265"/>
        <end position="281"/>
    </location>
</feature>
<dbReference type="InterPro" id="IPR019519">
    <property type="entry name" value="Elp5"/>
</dbReference>
<evidence type="ECO:0000256" key="8">
    <source>
        <dbReference type="ARBA" id="ARBA00023242"/>
    </source>
</evidence>
<dbReference type="PANTHER" id="PTHR15641">
    <property type="entry name" value="ELONGATOR COMPLEX PROTEIN 5"/>
    <property type="match status" value="1"/>
</dbReference>
<name>A0A8T1VNJ9_9STRA</name>
<keyword evidence="7" id="KW-0819">tRNA processing</keyword>
<dbReference type="GO" id="GO:0000049">
    <property type="term" value="F:tRNA binding"/>
    <property type="evidence" value="ECO:0007669"/>
    <property type="project" value="TreeGrafter"/>
</dbReference>
<dbReference type="PANTHER" id="PTHR15641:SF1">
    <property type="entry name" value="ELONGATOR COMPLEX PROTEIN 5"/>
    <property type="match status" value="1"/>
</dbReference>
<dbReference type="Proteomes" id="UP000694044">
    <property type="component" value="Unassembled WGS sequence"/>
</dbReference>
<feature type="region of interest" description="Disordered" evidence="9">
    <location>
        <begin position="358"/>
        <end position="393"/>
    </location>
</feature>
<comment type="similarity">
    <text evidence="4">Belongs to the ELP5 family.</text>
</comment>
<dbReference type="OrthoDB" id="166907at2759"/>
<evidence type="ECO:0000256" key="9">
    <source>
        <dbReference type="SAM" id="MobiDB-lite"/>
    </source>
</evidence>
<keyword evidence="6" id="KW-0963">Cytoplasm</keyword>
<evidence type="ECO:0000256" key="7">
    <source>
        <dbReference type="ARBA" id="ARBA00022694"/>
    </source>
</evidence>
<evidence type="ECO:0000256" key="4">
    <source>
        <dbReference type="ARBA" id="ARBA00009567"/>
    </source>
</evidence>
<comment type="subcellular location">
    <subcellularLocation>
        <location evidence="2">Cytoplasm</location>
    </subcellularLocation>
    <subcellularLocation>
        <location evidence="1">Nucleus</location>
    </subcellularLocation>
</comment>
<accession>A0A8T1VNJ9</accession>
<dbReference type="EMBL" id="JAGDFM010000232">
    <property type="protein sequence ID" value="KAG7381778.1"/>
    <property type="molecule type" value="Genomic_DNA"/>
</dbReference>
<comment type="pathway">
    <text evidence="3">tRNA modification; 5-methoxycarbonylmethyl-2-thiouridine-tRNA biosynthesis.</text>
</comment>
<evidence type="ECO:0000313" key="10">
    <source>
        <dbReference type="EMBL" id="KAG7381778.1"/>
    </source>
</evidence>
<proteinExistence type="inferred from homology"/>
<feature type="compositionally biased region" description="Acidic residues" evidence="9">
    <location>
        <begin position="375"/>
        <end position="393"/>
    </location>
</feature>
<protein>
    <recommendedName>
        <fullName evidence="5">Elongator complex protein 5</fullName>
    </recommendedName>
</protein>
<organism evidence="10 11">
    <name type="scientific">Phytophthora pseudosyringae</name>
    <dbReference type="NCBI Taxonomy" id="221518"/>
    <lineage>
        <taxon>Eukaryota</taxon>
        <taxon>Sar</taxon>
        <taxon>Stramenopiles</taxon>
        <taxon>Oomycota</taxon>
        <taxon>Peronosporomycetes</taxon>
        <taxon>Peronosporales</taxon>
        <taxon>Peronosporaceae</taxon>
        <taxon>Phytophthora</taxon>
    </lineage>
</organism>
<dbReference type="GO" id="GO:0033588">
    <property type="term" value="C:elongator holoenzyme complex"/>
    <property type="evidence" value="ECO:0007669"/>
    <property type="project" value="InterPro"/>
</dbReference>
<dbReference type="GO" id="GO:0005829">
    <property type="term" value="C:cytosol"/>
    <property type="evidence" value="ECO:0007669"/>
    <property type="project" value="TreeGrafter"/>
</dbReference>
<dbReference type="GO" id="GO:0005634">
    <property type="term" value="C:nucleus"/>
    <property type="evidence" value="ECO:0007669"/>
    <property type="project" value="UniProtKB-SubCell"/>
</dbReference>
<sequence>MEEFLLHRCVTSDAAKAADSGEPPASPSVWQTSGRAECVLVKENRQAHGASRVILSSMLTLTLQSAKTTNVLLLTLDSPQVAQGVDAPTKLTHVDYSAEAANFQASRCKSQLLEKMTQDIERVEAKVELKGAACARPMVVVLDSLNALLQQTSLQQVLLFLRRLRAHAVVGSVIARLNAGAESAEVAQALAAQATALVLVETRSSLRSYPLLSKQRRREIPKGMHGFVLLVRQKKNGRSSESIEYFRVLGDQVKYVAATDVDSQTSAAAPAPKTSTKAAPTDARKSEFKRKSQPHATPSSISRPVQLESSGQAPLPVRQEEVSFNLSISAAEQTAKSQVQLPYMHQGAGGVSMSNVGSMSGNTAPADGNNTLFFIDEDDPDWDDDDLDDDLDI</sequence>
<reference evidence="10" key="1">
    <citation type="submission" date="2021-02" db="EMBL/GenBank/DDBJ databases">
        <authorList>
            <person name="Palmer J.M."/>
        </authorList>
    </citation>
    <scope>NUCLEOTIDE SEQUENCE</scope>
    <source>
        <strain evidence="10">SCRP734</strain>
    </source>
</reference>
<keyword evidence="8" id="KW-0539">Nucleus</keyword>
<evidence type="ECO:0000256" key="1">
    <source>
        <dbReference type="ARBA" id="ARBA00004123"/>
    </source>
</evidence>
<evidence type="ECO:0000313" key="11">
    <source>
        <dbReference type="Proteomes" id="UP000694044"/>
    </source>
</evidence>
<keyword evidence="11" id="KW-1185">Reference proteome</keyword>